<feature type="transmembrane region" description="Helical" evidence="11">
    <location>
        <begin position="56"/>
        <end position="83"/>
    </location>
</feature>
<dbReference type="RefSeq" id="WP_192375500.1">
    <property type="nucleotide sequence ID" value="NZ_CAJHIV010000001.1"/>
</dbReference>
<evidence type="ECO:0000256" key="10">
    <source>
        <dbReference type="ARBA" id="ARBA00023136"/>
    </source>
</evidence>
<evidence type="ECO:0000259" key="12">
    <source>
        <dbReference type="Pfam" id="PF13493"/>
    </source>
</evidence>
<evidence type="ECO:0000256" key="6">
    <source>
        <dbReference type="ARBA" id="ARBA00022777"/>
    </source>
</evidence>
<feature type="domain" description="Sensor protein KdpD transmembrane" evidence="12">
    <location>
        <begin position="27"/>
        <end position="108"/>
    </location>
</feature>
<dbReference type="NCBIfam" id="TIGR00229">
    <property type="entry name" value="sensory_box"/>
    <property type="match status" value="1"/>
</dbReference>
<evidence type="ECO:0000256" key="2">
    <source>
        <dbReference type="ARBA" id="ARBA00022553"/>
    </source>
</evidence>
<dbReference type="Pfam" id="PF13493">
    <property type="entry name" value="DUF4118"/>
    <property type="match status" value="1"/>
</dbReference>
<evidence type="ECO:0000313" key="13">
    <source>
        <dbReference type="EMBL" id="MBD9357212.1"/>
    </source>
</evidence>
<dbReference type="EMBL" id="JACXSS010000001">
    <property type="protein sequence ID" value="MBD9357212.1"/>
    <property type="molecule type" value="Genomic_DNA"/>
</dbReference>
<dbReference type="InterPro" id="IPR025201">
    <property type="entry name" value="KdpD_TM"/>
</dbReference>
<evidence type="ECO:0000256" key="9">
    <source>
        <dbReference type="ARBA" id="ARBA00023012"/>
    </source>
</evidence>
<dbReference type="InterPro" id="IPR038318">
    <property type="entry name" value="KdpD_sf"/>
</dbReference>
<dbReference type="Gene3D" id="1.20.120.620">
    <property type="entry name" value="Backbone structure of the membrane domain of e. Coli histidine kinase receptor kdpd"/>
    <property type="match status" value="1"/>
</dbReference>
<keyword evidence="6" id="KW-0418">Kinase</keyword>
<keyword evidence="2" id="KW-0597">Phosphoprotein</keyword>
<evidence type="ECO:0000256" key="4">
    <source>
        <dbReference type="ARBA" id="ARBA00022692"/>
    </source>
</evidence>
<dbReference type="Proteomes" id="UP000652176">
    <property type="component" value="Unassembled WGS sequence"/>
</dbReference>
<dbReference type="CDD" id="cd00130">
    <property type="entry name" value="PAS"/>
    <property type="match status" value="1"/>
</dbReference>
<keyword evidence="9" id="KW-0902">Two-component regulatory system</keyword>
<evidence type="ECO:0000313" key="14">
    <source>
        <dbReference type="Proteomes" id="UP000652176"/>
    </source>
</evidence>
<evidence type="ECO:0000256" key="3">
    <source>
        <dbReference type="ARBA" id="ARBA00022679"/>
    </source>
</evidence>
<dbReference type="SUPFAM" id="SSF55785">
    <property type="entry name" value="PYP-like sensor domain (PAS domain)"/>
    <property type="match status" value="1"/>
</dbReference>
<reference evidence="13 14" key="1">
    <citation type="submission" date="2020-09" db="EMBL/GenBank/DDBJ databases">
        <title>Methylomonas albis sp. nov. and Methylomonas fluvii sp. nov.: Two cold-adapted methanotrophs from the River Elbe and an amended description of Methylovulum psychrotolerans strain Eb1.</title>
        <authorList>
            <person name="Bussmann I.K."/>
            <person name="Klings K.-W."/>
            <person name="Warnstedt J."/>
            <person name="Hoppert M."/>
            <person name="Saborowski A."/>
            <person name="Horn F."/>
            <person name="Liebner S."/>
        </authorList>
    </citation>
    <scope>NUCLEOTIDE SEQUENCE [LARGE SCALE GENOMIC DNA]</scope>
    <source>
        <strain evidence="13 14">EbA</strain>
    </source>
</reference>
<evidence type="ECO:0000256" key="8">
    <source>
        <dbReference type="ARBA" id="ARBA00022989"/>
    </source>
</evidence>
<name>A0ABR9D297_9GAMM</name>
<keyword evidence="10 11" id="KW-0472">Membrane</keyword>
<accession>A0ABR9D297</accession>
<keyword evidence="3" id="KW-0808">Transferase</keyword>
<comment type="caution">
    <text evidence="13">The sequence shown here is derived from an EMBL/GenBank/DDBJ whole genome shotgun (WGS) entry which is preliminary data.</text>
</comment>
<evidence type="ECO:0000256" key="1">
    <source>
        <dbReference type="ARBA" id="ARBA00004141"/>
    </source>
</evidence>
<evidence type="ECO:0000256" key="7">
    <source>
        <dbReference type="ARBA" id="ARBA00022840"/>
    </source>
</evidence>
<gene>
    <name evidence="13" type="ORF">IE877_15220</name>
</gene>
<sequence>MSGTEGSFGTFSKRLRPRYQHRHRLAYLVAVVLVLIALAIRLYLPASFGERTLLLLFLLPVIVSALLGGLGPGLSTAVIAAVVTRYQLLPPYRSLAIADAQTNLFLAVNPVFAAERGYTAEELIGKPVLMVYPGDLVDQVKQWIELLDTPVMVYSRPNINAKTVVVFR</sequence>
<organism evidence="13 14">
    <name type="scientific">Methylomonas albis</name>
    <dbReference type="NCBI Taxonomy" id="1854563"/>
    <lineage>
        <taxon>Bacteria</taxon>
        <taxon>Pseudomonadati</taxon>
        <taxon>Pseudomonadota</taxon>
        <taxon>Gammaproteobacteria</taxon>
        <taxon>Methylococcales</taxon>
        <taxon>Methylococcaceae</taxon>
        <taxon>Methylomonas</taxon>
    </lineage>
</organism>
<keyword evidence="4 11" id="KW-0812">Transmembrane</keyword>
<keyword evidence="14" id="KW-1185">Reference proteome</keyword>
<keyword evidence="8 11" id="KW-1133">Transmembrane helix</keyword>
<protein>
    <submittedName>
        <fullName evidence="13">DUF4118 domain-containing protein</fullName>
    </submittedName>
</protein>
<evidence type="ECO:0000256" key="11">
    <source>
        <dbReference type="SAM" id="Phobius"/>
    </source>
</evidence>
<proteinExistence type="predicted"/>
<feature type="transmembrane region" description="Helical" evidence="11">
    <location>
        <begin position="25"/>
        <end position="44"/>
    </location>
</feature>
<comment type="subcellular location">
    <subcellularLocation>
        <location evidence="1">Membrane</location>
        <topology evidence="1">Multi-pass membrane protein</topology>
    </subcellularLocation>
</comment>
<keyword evidence="7" id="KW-0067">ATP-binding</keyword>
<evidence type="ECO:0000256" key="5">
    <source>
        <dbReference type="ARBA" id="ARBA00022741"/>
    </source>
</evidence>
<dbReference type="InterPro" id="IPR035965">
    <property type="entry name" value="PAS-like_dom_sf"/>
</dbReference>
<dbReference type="InterPro" id="IPR000014">
    <property type="entry name" value="PAS"/>
</dbReference>
<keyword evidence="5" id="KW-0547">Nucleotide-binding</keyword>